<evidence type="ECO:0008006" key="4">
    <source>
        <dbReference type="Google" id="ProtNLM"/>
    </source>
</evidence>
<accession>A0A4U3L4C2</accession>
<evidence type="ECO:0000313" key="2">
    <source>
        <dbReference type="EMBL" id="TKK69782.1"/>
    </source>
</evidence>
<dbReference type="AlphaFoldDB" id="A0A4U3L4C2"/>
<dbReference type="Proteomes" id="UP000305848">
    <property type="component" value="Unassembled WGS sequence"/>
</dbReference>
<evidence type="ECO:0000313" key="3">
    <source>
        <dbReference type="Proteomes" id="UP000305848"/>
    </source>
</evidence>
<organism evidence="2 3">
    <name type="scientific">Ilyomonas limi</name>
    <dbReference type="NCBI Taxonomy" id="2575867"/>
    <lineage>
        <taxon>Bacteria</taxon>
        <taxon>Pseudomonadati</taxon>
        <taxon>Bacteroidota</taxon>
        <taxon>Chitinophagia</taxon>
        <taxon>Chitinophagales</taxon>
        <taxon>Chitinophagaceae</taxon>
        <taxon>Ilyomonas</taxon>
    </lineage>
</organism>
<proteinExistence type="predicted"/>
<dbReference type="EMBL" id="SZQL01000004">
    <property type="protein sequence ID" value="TKK69782.1"/>
    <property type="molecule type" value="Genomic_DNA"/>
</dbReference>
<gene>
    <name evidence="2" type="ORF">FC093_06780</name>
</gene>
<keyword evidence="3" id="KW-1185">Reference proteome</keyword>
<comment type="caution">
    <text evidence="2">The sequence shown here is derived from an EMBL/GenBank/DDBJ whole genome shotgun (WGS) entry which is preliminary data.</text>
</comment>
<sequence>MKKKLYALAGGLVGTAVLTALHQSIRYAFPNIAPRMDLLDLNLIHKVGDRMHLALPPDDELYKATFIGEAVCNTAYYSLIGGNCPQMKGWLLGAVAGVSAVILPEHLGIDPAPSNRTKATQYLTVGYYVAGALAAAATIKWLNSLSD</sequence>
<keyword evidence="1" id="KW-0812">Transmembrane</keyword>
<feature type="transmembrane region" description="Helical" evidence="1">
    <location>
        <begin position="121"/>
        <end position="142"/>
    </location>
</feature>
<keyword evidence="1" id="KW-1133">Transmembrane helix</keyword>
<protein>
    <recommendedName>
        <fullName evidence="4">DUF1440 domain-containing protein</fullName>
    </recommendedName>
</protein>
<keyword evidence="1" id="KW-0472">Membrane</keyword>
<feature type="transmembrane region" description="Helical" evidence="1">
    <location>
        <begin position="89"/>
        <end position="109"/>
    </location>
</feature>
<dbReference type="OrthoDB" id="677977at2"/>
<name>A0A4U3L4C2_9BACT</name>
<reference evidence="2 3" key="1">
    <citation type="submission" date="2019-05" db="EMBL/GenBank/DDBJ databases">
        <title>Panacibacter sp. strain 17mud1-8 Genome sequencing and assembly.</title>
        <authorList>
            <person name="Chhetri G."/>
        </authorList>
    </citation>
    <scope>NUCLEOTIDE SEQUENCE [LARGE SCALE GENOMIC DNA]</scope>
    <source>
        <strain evidence="2 3">17mud1-8</strain>
    </source>
</reference>
<evidence type="ECO:0000256" key="1">
    <source>
        <dbReference type="SAM" id="Phobius"/>
    </source>
</evidence>
<dbReference type="RefSeq" id="WP_137261003.1">
    <property type="nucleotide sequence ID" value="NZ_SZQL01000004.1"/>
</dbReference>